<proteinExistence type="predicted"/>
<protein>
    <recommendedName>
        <fullName evidence="1">DUF7344 domain-containing protein</fullName>
    </recommendedName>
</protein>
<dbReference type="AlphaFoldDB" id="A0A8U0IED1"/>
<dbReference type="GeneID" id="72190451"/>
<accession>A0A8U0IED1</accession>
<dbReference type="InterPro" id="IPR036388">
    <property type="entry name" value="WH-like_DNA-bd_sf"/>
</dbReference>
<evidence type="ECO:0000313" key="2">
    <source>
        <dbReference type="EMBL" id="UPV99114.1"/>
    </source>
</evidence>
<dbReference type="Gene3D" id="1.10.10.10">
    <property type="entry name" value="Winged helix-like DNA-binding domain superfamily/Winged helix DNA-binding domain"/>
    <property type="match status" value="1"/>
</dbReference>
<dbReference type="Proteomes" id="UP000830434">
    <property type="component" value="Chromosome"/>
</dbReference>
<sequence length="120" mass="13323">MDGNPSVSDQQTVVADLDELFEVLADGNRRRLLGYFDDNADDVAAFSDLVEHVADESVAVSNDDHKRVAVKLHHTHLPKLEDANLVEYDPRSETVRYRGGPAVGEWVEMARAYESGSDHS</sequence>
<dbReference type="InterPro" id="IPR055768">
    <property type="entry name" value="DUF7344"/>
</dbReference>
<organism evidence="2 3">
    <name type="scientific">Halorussus gelatinilyticus</name>
    <dbReference type="NCBI Taxonomy" id="2937524"/>
    <lineage>
        <taxon>Archaea</taxon>
        <taxon>Methanobacteriati</taxon>
        <taxon>Methanobacteriota</taxon>
        <taxon>Stenosarchaea group</taxon>
        <taxon>Halobacteria</taxon>
        <taxon>Halobacteriales</taxon>
        <taxon>Haladaptataceae</taxon>
        <taxon>Halorussus</taxon>
    </lineage>
</organism>
<keyword evidence="3" id="KW-1185">Reference proteome</keyword>
<gene>
    <name evidence="2" type="ORF">M0R88_11310</name>
</gene>
<name>A0A8U0IED1_9EURY</name>
<reference evidence="2" key="1">
    <citation type="submission" date="2022-04" db="EMBL/GenBank/DDBJ databases">
        <title>Diverse halophilic archaea isolated from saline environments.</title>
        <authorList>
            <person name="Cui H.-L."/>
        </authorList>
    </citation>
    <scope>NUCLEOTIDE SEQUENCE</scope>
    <source>
        <strain evidence="2">XZYJT40</strain>
    </source>
</reference>
<evidence type="ECO:0000313" key="3">
    <source>
        <dbReference type="Proteomes" id="UP000830434"/>
    </source>
</evidence>
<dbReference type="RefSeq" id="WP_248653616.1">
    <property type="nucleotide sequence ID" value="NZ_CP096658.1"/>
</dbReference>
<dbReference type="KEGG" id="haxz:M0R88_11310"/>
<feature type="domain" description="DUF7344" evidence="1">
    <location>
        <begin position="21"/>
        <end position="96"/>
    </location>
</feature>
<dbReference type="EMBL" id="CP096658">
    <property type="protein sequence ID" value="UPV99114.1"/>
    <property type="molecule type" value="Genomic_DNA"/>
</dbReference>
<dbReference type="Pfam" id="PF24035">
    <property type="entry name" value="DUF7344"/>
    <property type="match status" value="1"/>
</dbReference>
<evidence type="ECO:0000259" key="1">
    <source>
        <dbReference type="Pfam" id="PF24035"/>
    </source>
</evidence>